<dbReference type="AlphaFoldDB" id="A0A4R1QDV5"/>
<reference evidence="2 3" key="1">
    <citation type="submission" date="2019-03" db="EMBL/GenBank/DDBJ databases">
        <title>Genomic Encyclopedia of Type Strains, Phase IV (KMG-IV): sequencing the most valuable type-strain genomes for metagenomic binning, comparative biology and taxonomic classification.</title>
        <authorList>
            <person name="Goeker M."/>
        </authorList>
    </citation>
    <scope>NUCLEOTIDE SEQUENCE [LARGE SCALE GENOMIC DNA]</scope>
    <source>
        <strain evidence="2 3">DSM 24979</strain>
    </source>
</reference>
<keyword evidence="3" id="KW-1185">Reference proteome</keyword>
<proteinExistence type="predicted"/>
<name>A0A4R1QDV5_9BACL</name>
<dbReference type="Proteomes" id="UP000295658">
    <property type="component" value="Unassembled WGS sequence"/>
</dbReference>
<sequence>MIKREGGDPFDTVETTKRTPVESAKTVAKPAWKSEIV</sequence>
<evidence type="ECO:0000256" key="1">
    <source>
        <dbReference type="SAM" id="MobiDB-lite"/>
    </source>
</evidence>
<evidence type="ECO:0000313" key="3">
    <source>
        <dbReference type="Proteomes" id="UP000295658"/>
    </source>
</evidence>
<dbReference type="EMBL" id="SLUL01000007">
    <property type="protein sequence ID" value="TCL49239.1"/>
    <property type="molecule type" value="Genomic_DNA"/>
</dbReference>
<gene>
    <name evidence="2" type="ORF">EDD69_10760</name>
</gene>
<protein>
    <submittedName>
        <fullName evidence="2">Uncharacterized protein</fullName>
    </submittedName>
</protein>
<comment type="caution">
    <text evidence="2">The sequence shown here is derived from an EMBL/GenBank/DDBJ whole genome shotgun (WGS) entry which is preliminary data.</text>
</comment>
<accession>A0A4R1QDV5</accession>
<organism evidence="2 3">
    <name type="scientific">Thermolongibacillus altinsuensis</name>
    <dbReference type="NCBI Taxonomy" id="575256"/>
    <lineage>
        <taxon>Bacteria</taxon>
        <taxon>Bacillati</taxon>
        <taxon>Bacillota</taxon>
        <taxon>Bacilli</taxon>
        <taxon>Bacillales</taxon>
        <taxon>Anoxybacillaceae</taxon>
        <taxon>Thermolongibacillus</taxon>
    </lineage>
</organism>
<feature type="region of interest" description="Disordered" evidence="1">
    <location>
        <begin position="1"/>
        <end position="37"/>
    </location>
</feature>
<evidence type="ECO:0000313" key="2">
    <source>
        <dbReference type="EMBL" id="TCL49239.1"/>
    </source>
</evidence>